<reference evidence="3 4" key="1">
    <citation type="submission" date="2024-04" db="EMBL/GenBank/DDBJ databases">
        <title>Tritrichomonas musculus Genome.</title>
        <authorList>
            <person name="Alves-Ferreira E."/>
            <person name="Grigg M."/>
            <person name="Lorenzi H."/>
            <person name="Galac M."/>
        </authorList>
    </citation>
    <scope>NUCLEOTIDE SEQUENCE [LARGE SCALE GENOMIC DNA]</scope>
    <source>
        <strain evidence="3 4">EAF2021</strain>
    </source>
</reference>
<evidence type="ECO:0000313" key="3">
    <source>
        <dbReference type="EMBL" id="KAK8896707.1"/>
    </source>
</evidence>
<dbReference type="Pfam" id="PF00754">
    <property type="entry name" value="F5_F8_type_C"/>
    <property type="match status" value="1"/>
</dbReference>
<keyword evidence="4" id="KW-1185">Reference proteome</keyword>
<dbReference type="InterPro" id="IPR008979">
    <property type="entry name" value="Galactose-bd-like_sf"/>
</dbReference>
<dbReference type="SUPFAM" id="SSF58113">
    <property type="entry name" value="Apolipoprotein A-I"/>
    <property type="match status" value="1"/>
</dbReference>
<protein>
    <recommendedName>
        <fullName evidence="2">F5/8 type C domain-containing protein</fullName>
    </recommendedName>
</protein>
<feature type="coiled-coil region" evidence="1">
    <location>
        <begin position="227"/>
        <end position="265"/>
    </location>
</feature>
<proteinExistence type="predicted"/>
<dbReference type="Gene3D" id="2.60.120.260">
    <property type="entry name" value="Galactose-binding domain-like"/>
    <property type="match status" value="1"/>
</dbReference>
<organism evidence="3 4">
    <name type="scientific">Tritrichomonas musculus</name>
    <dbReference type="NCBI Taxonomy" id="1915356"/>
    <lineage>
        <taxon>Eukaryota</taxon>
        <taxon>Metamonada</taxon>
        <taxon>Parabasalia</taxon>
        <taxon>Tritrichomonadida</taxon>
        <taxon>Tritrichomonadidae</taxon>
        <taxon>Tritrichomonas</taxon>
    </lineage>
</organism>
<comment type="caution">
    <text evidence="3">The sequence shown here is derived from an EMBL/GenBank/DDBJ whole genome shotgun (WGS) entry which is preliminary data.</text>
</comment>
<name>A0ABR2L010_9EUKA</name>
<feature type="domain" description="F5/8 type C" evidence="2">
    <location>
        <begin position="526"/>
        <end position="677"/>
    </location>
</feature>
<dbReference type="InterPro" id="IPR000421">
    <property type="entry name" value="FA58C"/>
</dbReference>
<dbReference type="EMBL" id="JAPFFF010000002">
    <property type="protein sequence ID" value="KAK8896707.1"/>
    <property type="molecule type" value="Genomic_DNA"/>
</dbReference>
<dbReference type="PROSITE" id="PS50022">
    <property type="entry name" value="FA58C_3"/>
    <property type="match status" value="1"/>
</dbReference>
<dbReference type="Proteomes" id="UP001470230">
    <property type="component" value="Unassembled WGS sequence"/>
</dbReference>
<evidence type="ECO:0000256" key="1">
    <source>
        <dbReference type="SAM" id="Coils"/>
    </source>
</evidence>
<dbReference type="Gene3D" id="1.20.5.1230">
    <property type="entry name" value="Apolipoprotein A-I"/>
    <property type="match status" value="1"/>
</dbReference>
<dbReference type="SUPFAM" id="SSF49785">
    <property type="entry name" value="Galactose-binding domain-like"/>
    <property type="match status" value="1"/>
</dbReference>
<accession>A0ABR2L010</accession>
<sequence>MNIVTENIQQYIKKLIENKYKIQPEHEQFLGHHYNEMLDYPDFIQKIHIKNHYNILEIAIEHDLHNELNYGKLITLIINQLESGKLEANALLLLINPTKLQREDLYKLTKCKNVDNSFFQIPSLFIFETIEDQLKQQQNSINVLQQTLFEGFSQLKNACDMISSIKEELSSKIDQKKEPVDNEIRNIKDQISKSIDDNKSIQLISTKVDKYELLVKSELLDIKNQFLIMLTGNRNEMKSDIDKARQELSDNINDAKNHINSEIKQFEKRISNKIDDNKHSIEAESQKINNLLPKKVNECTNSILNDIKSVKSQISTSFKDTKDTIHSEIGNAQKSIVSDISKINHQLSQSIKNGQDLIKNDITSLSNSIYTKVNEKITATANNEIKSITTVINNTKKEITSNIIENQNLLSASINNVKDNIPIIIDNQQKILELSNKLNAIKTSICSDIKDTKNQLSNKIDDYKSDIEFKIESCESSNNSKIDEETEILTEKIQFVSNFVTFKEILPIQFKFDKDKYNYNGLFDFCFSKIGNPFESRVIDITGNSEEGYEDALKYICDKNNEKNWKSKDSKTSYIKFDFKNKKFFFEGMQIKNHSESCGTMKNILLDGSNDDSNWTTIQSWYDLDECMPSPNTGCAAWTYNTSHPNGFYRYLRLKINGLNTSNNYRLALKRIELYGTYQ</sequence>
<evidence type="ECO:0000259" key="2">
    <source>
        <dbReference type="PROSITE" id="PS50022"/>
    </source>
</evidence>
<gene>
    <name evidence="3" type="ORF">M9Y10_014623</name>
</gene>
<evidence type="ECO:0000313" key="4">
    <source>
        <dbReference type="Proteomes" id="UP001470230"/>
    </source>
</evidence>
<keyword evidence="1" id="KW-0175">Coiled coil</keyword>